<gene>
    <name evidence="1" type="ORF">V1286_004809</name>
</gene>
<keyword evidence="1" id="KW-0808">Transferase</keyword>
<dbReference type="RefSeq" id="WP_334483269.1">
    <property type="nucleotide sequence ID" value="NZ_JAZHRV010000001.1"/>
</dbReference>
<dbReference type="GO" id="GO:0032259">
    <property type="term" value="P:methylation"/>
    <property type="evidence" value="ECO:0007669"/>
    <property type="project" value="UniProtKB-KW"/>
</dbReference>
<dbReference type="CDD" id="cd02440">
    <property type="entry name" value="AdoMet_MTases"/>
    <property type="match status" value="1"/>
</dbReference>
<name>A0ABU8BFH3_9BRAD</name>
<dbReference type="SUPFAM" id="SSF53335">
    <property type="entry name" value="S-adenosyl-L-methionine-dependent methyltransferases"/>
    <property type="match status" value="1"/>
</dbReference>
<evidence type="ECO:0000313" key="1">
    <source>
        <dbReference type="EMBL" id="MEH2557280.1"/>
    </source>
</evidence>
<reference evidence="1 2" key="1">
    <citation type="submission" date="2024-02" db="EMBL/GenBank/DDBJ databases">
        <title>Adaptive strategies in a cosmopolitan and abundant soil bacterium.</title>
        <authorList>
            <person name="Carini P."/>
        </authorList>
    </citation>
    <scope>NUCLEOTIDE SEQUENCE [LARGE SCALE GENOMIC DNA]</scope>
    <source>
        <strain evidence="1 2">AZCC 1608</strain>
    </source>
</reference>
<dbReference type="Pfam" id="PF13489">
    <property type="entry name" value="Methyltransf_23"/>
    <property type="match status" value="1"/>
</dbReference>
<sequence length="250" mass="28816">MIKSKRQITNLRPDFERIYASCIIGAGFFESDDYYRHDQERYWRSLEIFCELDLPRPARILEIGGGQMAVMCSKLFNDECVVGDISDQFIAPIERQNIPFIPYNLMSDEEHSAKGAFDAVVLLEVIEHVPVPAYVLFERIKRLLKPGGILFLTTPNLFRLRNLIRMFLGIEFLDRFLLPQPGQGLGHQLEYSANHLDWQLERAGLSKIFIQHDELGRVGHSSKARLARRLLAPLRLRPIWRDGLVAAARN</sequence>
<evidence type="ECO:0000313" key="2">
    <source>
        <dbReference type="Proteomes" id="UP001364224"/>
    </source>
</evidence>
<organism evidence="1 2">
    <name type="scientific">Bradyrhizobium algeriense</name>
    <dbReference type="NCBI Taxonomy" id="634784"/>
    <lineage>
        <taxon>Bacteria</taxon>
        <taxon>Pseudomonadati</taxon>
        <taxon>Pseudomonadota</taxon>
        <taxon>Alphaproteobacteria</taxon>
        <taxon>Hyphomicrobiales</taxon>
        <taxon>Nitrobacteraceae</taxon>
        <taxon>Bradyrhizobium</taxon>
    </lineage>
</organism>
<protein>
    <submittedName>
        <fullName evidence="1">SAM-dependent methyltransferase</fullName>
    </submittedName>
</protein>
<dbReference type="Proteomes" id="UP001364224">
    <property type="component" value="Unassembled WGS sequence"/>
</dbReference>
<dbReference type="Gene3D" id="3.40.50.150">
    <property type="entry name" value="Vaccinia Virus protein VP39"/>
    <property type="match status" value="1"/>
</dbReference>
<proteinExistence type="predicted"/>
<dbReference type="GO" id="GO:0008168">
    <property type="term" value="F:methyltransferase activity"/>
    <property type="evidence" value="ECO:0007669"/>
    <property type="project" value="UniProtKB-KW"/>
</dbReference>
<keyword evidence="1" id="KW-0489">Methyltransferase</keyword>
<dbReference type="InterPro" id="IPR029063">
    <property type="entry name" value="SAM-dependent_MTases_sf"/>
</dbReference>
<keyword evidence="2" id="KW-1185">Reference proteome</keyword>
<accession>A0ABU8BFH3</accession>
<dbReference type="EMBL" id="JAZHRV010000001">
    <property type="protein sequence ID" value="MEH2557280.1"/>
    <property type="molecule type" value="Genomic_DNA"/>
</dbReference>
<comment type="caution">
    <text evidence="1">The sequence shown here is derived from an EMBL/GenBank/DDBJ whole genome shotgun (WGS) entry which is preliminary data.</text>
</comment>